<dbReference type="Gene3D" id="3.40.50.920">
    <property type="match status" value="1"/>
</dbReference>
<dbReference type="InterPro" id="IPR002880">
    <property type="entry name" value="Pyrv_Fd/Flavodoxin_OxRdtase_N"/>
</dbReference>
<organism evidence="4 5">
    <name type="scientific">candidate division WWE3 bacterium CG10_big_fil_rev_8_21_14_0_10_32_10</name>
    <dbReference type="NCBI Taxonomy" id="1975090"/>
    <lineage>
        <taxon>Bacteria</taxon>
        <taxon>Katanobacteria</taxon>
    </lineage>
</organism>
<reference evidence="4 5" key="1">
    <citation type="submission" date="2017-09" db="EMBL/GenBank/DDBJ databases">
        <title>Depth-based differentiation of microbial function through sediment-hosted aquifers and enrichment of novel symbionts in the deep terrestrial subsurface.</title>
        <authorList>
            <person name="Probst A.J."/>
            <person name="Ladd B."/>
            <person name="Jarett J.K."/>
            <person name="Geller-Mcgrath D.E."/>
            <person name="Sieber C.M."/>
            <person name="Emerson J.B."/>
            <person name="Anantharaman K."/>
            <person name="Thomas B.C."/>
            <person name="Malmstrom R."/>
            <person name="Stieglmeier M."/>
            <person name="Klingl A."/>
            <person name="Woyke T."/>
            <person name="Ryan C.M."/>
            <person name="Banfield J.F."/>
        </authorList>
    </citation>
    <scope>NUCLEOTIDE SEQUENCE [LARGE SCALE GENOMIC DNA]</scope>
    <source>
        <strain evidence="4">CG10_big_fil_rev_8_21_14_0_10_32_10</strain>
    </source>
</reference>
<dbReference type="SUPFAM" id="SSF53323">
    <property type="entry name" value="Pyruvate-ferredoxin oxidoreductase, PFOR, domain III"/>
    <property type="match status" value="1"/>
</dbReference>
<evidence type="ECO:0008006" key="6">
    <source>
        <dbReference type="Google" id="ProtNLM"/>
    </source>
</evidence>
<dbReference type="GO" id="GO:0006979">
    <property type="term" value="P:response to oxidative stress"/>
    <property type="evidence" value="ECO:0007669"/>
    <property type="project" value="TreeGrafter"/>
</dbReference>
<evidence type="ECO:0000256" key="1">
    <source>
        <dbReference type="ARBA" id="ARBA00023002"/>
    </source>
</evidence>
<protein>
    <recommendedName>
        <fullName evidence="6">2-oxoacid:acceptor oxidoreductase subunit alpha</fullName>
    </recommendedName>
</protein>
<dbReference type="NCBIfam" id="TIGR03710">
    <property type="entry name" value="OAFO_sf"/>
    <property type="match status" value="1"/>
</dbReference>
<dbReference type="Pfam" id="PF01558">
    <property type="entry name" value="POR"/>
    <property type="match status" value="1"/>
</dbReference>
<dbReference type="InterPro" id="IPR022367">
    <property type="entry name" value="2-oxoacid/accept_OxRdtase_asu"/>
</dbReference>
<keyword evidence="1" id="KW-0560">Oxidoreductase</keyword>
<gene>
    <name evidence="4" type="ORF">COV24_02780</name>
</gene>
<dbReference type="FunFam" id="3.40.50.970:FF:000022">
    <property type="entry name" value="2-oxoglutarate ferredoxin oxidoreductase alpha subunit"/>
    <property type="match status" value="1"/>
</dbReference>
<dbReference type="InterPro" id="IPR029061">
    <property type="entry name" value="THDP-binding"/>
</dbReference>
<dbReference type="InterPro" id="IPR009014">
    <property type="entry name" value="Transketo_C/PFOR_II"/>
</dbReference>
<comment type="caution">
    <text evidence="4">The sequence shown here is derived from an EMBL/GenBank/DDBJ whole genome shotgun (WGS) entry which is preliminary data.</text>
</comment>
<dbReference type="InterPro" id="IPR050722">
    <property type="entry name" value="Pyruvate:ferred/Flavod_OxRd"/>
</dbReference>
<dbReference type="CDD" id="cd07034">
    <property type="entry name" value="TPP_PYR_PFOR_IOR-alpha_like"/>
    <property type="match status" value="1"/>
</dbReference>
<dbReference type="SUPFAM" id="SSF52518">
    <property type="entry name" value="Thiamin diphosphate-binding fold (THDP-binding)"/>
    <property type="match status" value="1"/>
</dbReference>
<dbReference type="EMBL" id="PCXU01000024">
    <property type="protein sequence ID" value="PIR43441.1"/>
    <property type="molecule type" value="Genomic_DNA"/>
</dbReference>
<dbReference type="AlphaFoldDB" id="A0A2H0RA83"/>
<dbReference type="Gene3D" id="3.40.920.10">
    <property type="entry name" value="Pyruvate-ferredoxin oxidoreductase, PFOR, domain III"/>
    <property type="match status" value="1"/>
</dbReference>
<feature type="domain" description="Pyruvate flavodoxin/ferredoxin oxidoreductase pyrimidine binding" evidence="3">
    <location>
        <begin position="213"/>
        <end position="447"/>
    </location>
</feature>
<dbReference type="Proteomes" id="UP000230214">
    <property type="component" value="Unassembled WGS sequence"/>
</dbReference>
<dbReference type="PANTHER" id="PTHR32154:SF20">
    <property type="entry name" value="2-OXOGLUTARATE OXIDOREDUCTASE SUBUNIT KORA"/>
    <property type="match status" value="1"/>
</dbReference>
<evidence type="ECO:0000259" key="3">
    <source>
        <dbReference type="Pfam" id="PF01855"/>
    </source>
</evidence>
<dbReference type="SUPFAM" id="SSF52922">
    <property type="entry name" value="TK C-terminal domain-like"/>
    <property type="match status" value="1"/>
</dbReference>
<dbReference type="PANTHER" id="PTHR32154">
    <property type="entry name" value="PYRUVATE-FLAVODOXIN OXIDOREDUCTASE-RELATED"/>
    <property type="match status" value="1"/>
</dbReference>
<evidence type="ECO:0000313" key="4">
    <source>
        <dbReference type="EMBL" id="PIR43441.1"/>
    </source>
</evidence>
<dbReference type="GO" id="GO:0016903">
    <property type="term" value="F:oxidoreductase activity, acting on the aldehyde or oxo group of donors"/>
    <property type="evidence" value="ECO:0007669"/>
    <property type="project" value="InterPro"/>
</dbReference>
<dbReference type="Pfam" id="PF01855">
    <property type="entry name" value="POR_N"/>
    <property type="match status" value="1"/>
</dbReference>
<dbReference type="InterPro" id="IPR019752">
    <property type="entry name" value="Pyrv/ketoisovalerate_OxRed_cat"/>
</dbReference>
<evidence type="ECO:0000313" key="5">
    <source>
        <dbReference type="Proteomes" id="UP000230214"/>
    </source>
</evidence>
<dbReference type="InterPro" id="IPR002869">
    <property type="entry name" value="Pyrv_flavodox_OxRed_cen"/>
</dbReference>
<dbReference type="Gene3D" id="3.40.50.970">
    <property type="match status" value="1"/>
</dbReference>
<name>A0A2H0RA83_UNCKA</name>
<sequence>MIKNNVFSLKIGGAAGQGIKSAGVLFARVASKSGYNIYNYIEYPSIIRGGHNVIQVNISNSEVTGPSSKCDFLIALNQDTIDRHLNELTENAGILFDTDDKLDTAKVPPHVNIFSIPLSKLAKEAEGKDILSNTVSLGALVCILGGDLEILNTLIVEEYGDKGEKILASDKKAALLGYEFVQKNYSDKTKDLLKPIKAKPKMVLNGNQAVALGSISAGMQFAAIYPMSPISGILQELAEHEKEFNYIYKQPEDEISGINMAIGASFAGARSMVATSGGGFALMTEGYGLAGMTETPVVIIEGMRSAPATGVPTWSEQGDLRQVLHGHQGDFPKIVLAAGDLTEAFYLTMTAFNLADIYQTSVVLLVDKNICENDQTVPMFDTSNYKIERGSFTKEKVDNYARFALSDNGVSLRAIPGSGNYFIANSDEHDEIGFSSEEIENRNNQMRKRMKKLQSAEKDMPFYSFYGPENAEITIVSWGSNKGSILQALKEFDNVNYLHITGMNPFPTDQIVNVLGKSKYTLLMECNYTSQLGGLIREKTGIDILDKYLKYDGRPIFVEEIVNKINEIFQNK</sequence>
<proteinExistence type="predicted"/>
<evidence type="ECO:0000259" key="2">
    <source>
        <dbReference type="Pfam" id="PF01558"/>
    </source>
</evidence>
<feature type="domain" description="Pyruvate/ketoisovalerate oxidoreductase catalytic" evidence="2">
    <location>
        <begin position="15"/>
        <end position="179"/>
    </location>
</feature>
<accession>A0A2H0RA83</accession>